<dbReference type="AlphaFoldDB" id="A0A5D2ZU01"/>
<evidence type="ECO:0000313" key="1">
    <source>
        <dbReference type="EMBL" id="TYJ42405.1"/>
    </source>
</evidence>
<evidence type="ECO:0000313" key="2">
    <source>
        <dbReference type="Proteomes" id="UP000323597"/>
    </source>
</evidence>
<feature type="non-terminal residue" evidence="1">
    <location>
        <position position="1"/>
    </location>
</feature>
<dbReference type="EMBL" id="CM017638">
    <property type="protein sequence ID" value="TYJ42405.1"/>
    <property type="molecule type" value="Genomic_DNA"/>
</dbReference>
<gene>
    <name evidence="1" type="ORF">E1A91_A03G087400v1</name>
</gene>
<organism evidence="1 2">
    <name type="scientific">Gossypium mustelinum</name>
    <name type="common">Cotton</name>
    <name type="synonym">Gossypium caicoense</name>
    <dbReference type="NCBI Taxonomy" id="34275"/>
    <lineage>
        <taxon>Eukaryota</taxon>
        <taxon>Viridiplantae</taxon>
        <taxon>Streptophyta</taxon>
        <taxon>Embryophyta</taxon>
        <taxon>Tracheophyta</taxon>
        <taxon>Spermatophyta</taxon>
        <taxon>Magnoliopsida</taxon>
        <taxon>eudicotyledons</taxon>
        <taxon>Gunneridae</taxon>
        <taxon>Pentapetalae</taxon>
        <taxon>rosids</taxon>
        <taxon>malvids</taxon>
        <taxon>Malvales</taxon>
        <taxon>Malvaceae</taxon>
        <taxon>Malvoideae</taxon>
        <taxon>Gossypium</taxon>
    </lineage>
</organism>
<name>A0A5D2ZU01_GOSMU</name>
<sequence length="94" mass="10406">QLDLQCVVFSCPLQHCDGSSFQGQQLIFPSTSSKRSFISIFFQSDSLGLHSSDAWRANFGSPPTSISIRLNNKSLLFDPVQLINITTSQSPQQK</sequence>
<dbReference type="Proteomes" id="UP000323597">
    <property type="component" value="Chromosome A03"/>
</dbReference>
<reference evidence="1 2" key="1">
    <citation type="submission" date="2019-07" db="EMBL/GenBank/DDBJ databases">
        <title>WGS assembly of Gossypium mustelinum.</title>
        <authorList>
            <person name="Chen Z.J."/>
            <person name="Sreedasyam A."/>
            <person name="Ando A."/>
            <person name="Song Q."/>
            <person name="De L."/>
            <person name="Hulse-Kemp A."/>
            <person name="Ding M."/>
            <person name="Ye W."/>
            <person name="Kirkbride R."/>
            <person name="Jenkins J."/>
            <person name="Plott C."/>
            <person name="Lovell J."/>
            <person name="Lin Y.-M."/>
            <person name="Vaughn R."/>
            <person name="Liu B."/>
            <person name="Li W."/>
            <person name="Simpson S."/>
            <person name="Scheffler B."/>
            <person name="Saski C."/>
            <person name="Grover C."/>
            <person name="Hu G."/>
            <person name="Conover J."/>
            <person name="Carlson J."/>
            <person name="Shu S."/>
            <person name="Boston L."/>
            <person name="Williams M."/>
            <person name="Peterson D."/>
            <person name="Mcgee K."/>
            <person name="Jones D."/>
            <person name="Wendel J."/>
            <person name="Stelly D."/>
            <person name="Grimwood J."/>
            <person name="Schmutz J."/>
        </authorList>
    </citation>
    <scope>NUCLEOTIDE SEQUENCE [LARGE SCALE GENOMIC DNA]</scope>
    <source>
        <strain evidence="1">1408120.09</strain>
    </source>
</reference>
<proteinExistence type="predicted"/>
<keyword evidence="2" id="KW-1185">Reference proteome</keyword>
<accession>A0A5D2ZU01</accession>
<protein>
    <submittedName>
        <fullName evidence="1">Uncharacterized protein</fullName>
    </submittedName>
</protein>